<dbReference type="InterPro" id="IPR035466">
    <property type="entry name" value="GlmS/AgaS_SIS"/>
</dbReference>
<dbReference type="PANTHER" id="PTHR10937">
    <property type="entry name" value="GLUCOSAMINE--FRUCTOSE-6-PHOSPHATE AMINOTRANSFERASE, ISOMERIZING"/>
    <property type="match status" value="1"/>
</dbReference>
<dbReference type="PROSITE" id="PS51464">
    <property type="entry name" value="SIS"/>
    <property type="match status" value="2"/>
</dbReference>
<dbReference type="Proteomes" id="UP000254508">
    <property type="component" value="Chromosome"/>
</dbReference>
<keyword evidence="5" id="KW-1185">Reference proteome</keyword>
<dbReference type="EMBL" id="CP031357">
    <property type="protein sequence ID" value="AXK43296.1"/>
    <property type="molecule type" value="Genomic_DNA"/>
</dbReference>
<keyword evidence="1" id="KW-0032">Aminotransferase</keyword>
<name>A0A345YH94_9SPHN</name>
<evidence type="ECO:0000256" key="2">
    <source>
        <dbReference type="ARBA" id="ARBA00022737"/>
    </source>
</evidence>
<dbReference type="Pfam" id="PF01380">
    <property type="entry name" value="SIS"/>
    <property type="match status" value="2"/>
</dbReference>
<dbReference type="OrthoDB" id="9761808at2"/>
<reference evidence="5" key="1">
    <citation type="submission" date="2018-07" db="EMBL/GenBank/DDBJ databases">
        <title>Genome sequence of Erythrobacter strain YH-07, an antagonistic bacterium isolated from Yellow Sea.</title>
        <authorList>
            <person name="Tang T."/>
            <person name="Liu Q."/>
            <person name="Sun X."/>
        </authorList>
    </citation>
    <scope>NUCLEOTIDE SEQUENCE [LARGE SCALE GENOMIC DNA]</scope>
    <source>
        <strain evidence="5">YH-07</strain>
    </source>
</reference>
<evidence type="ECO:0000256" key="1">
    <source>
        <dbReference type="ARBA" id="ARBA00022576"/>
    </source>
</evidence>
<dbReference type="PANTHER" id="PTHR10937:SF8">
    <property type="entry name" value="AMINOTRANSFERASE-RELATED"/>
    <property type="match status" value="1"/>
</dbReference>
<dbReference type="RefSeq" id="WP_115417611.1">
    <property type="nucleotide sequence ID" value="NZ_CP031357.1"/>
</dbReference>
<organism evidence="4 5">
    <name type="scientific">Erythrobacter aureus</name>
    <dbReference type="NCBI Taxonomy" id="2182384"/>
    <lineage>
        <taxon>Bacteria</taxon>
        <taxon>Pseudomonadati</taxon>
        <taxon>Pseudomonadota</taxon>
        <taxon>Alphaproteobacteria</taxon>
        <taxon>Sphingomonadales</taxon>
        <taxon>Erythrobacteraceae</taxon>
        <taxon>Erythrobacter/Porphyrobacter group</taxon>
        <taxon>Erythrobacter</taxon>
    </lineage>
</organism>
<protein>
    <submittedName>
        <fullName evidence="4">SIS domain-containing protein</fullName>
    </submittedName>
</protein>
<evidence type="ECO:0000313" key="4">
    <source>
        <dbReference type="EMBL" id="AXK43296.1"/>
    </source>
</evidence>
<dbReference type="InterPro" id="IPR046348">
    <property type="entry name" value="SIS_dom_sf"/>
</dbReference>
<evidence type="ECO:0000259" key="3">
    <source>
        <dbReference type="PROSITE" id="PS51464"/>
    </source>
</evidence>
<dbReference type="GO" id="GO:1901135">
    <property type="term" value="P:carbohydrate derivative metabolic process"/>
    <property type="evidence" value="ECO:0007669"/>
    <property type="project" value="InterPro"/>
</dbReference>
<dbReference type="Gene3D" id="3.40.50.10490">
    <property type="entry name" value="Glucose-6-phosphate isomerase like protein, domain 1"/>
    <property type="match status" value="2"/>
</dbReference>
<proteinExistence type="predicted"/>
<dbReference type="CDD" id="cd05008">
    <property type="entry name" value="SIS_GlmS_GlmD_1"/>
    <property type="match status" value="1"/>
</dbReference>
<gene>
    <name evidence="4" type="ORF">DVR09_14120</name>
</gene>
<evidence type="ECO:0000313" key="5">
    <source>
        <dbReference type="Proteomes" id="UP000254508"/>
    </source>
</evidence>
<dbReference type="InterPro" id="IPR035490">
    <property type="entry name" value="GlmS/FrlB_SIS"/>
</dbReference>
<dbReference type="SUPFAM" id="SSF53697">
    <property type="entry name" value="SIS domain"/>
    <property type="match status" value="1"/>
</dbReference>
<keyword evidence="1" id="KW-0808">Transferase</keyword>
<feature type="domain" description="SIS" evidence="3">
    <location>
        <begin position="32"/>
        <end position="174"/>
    </location>
</feature>
<dbReference type="GO" id="GO:0097367">
    <property type="term" value="F:carbohydrate derivative binding"/>
    <property type="evidence" value="ECO:0007669"/>
    <property type="project" value="InterPro"/>
</dbReference>
<dbReference type="KEGG" id="err:DVR09_14120"/>
<sequence length="341" mass="36334">MTKPSLMEQEARESADCVRRQIFQVERVVGEIADEIMAQDLDLIVTCARGSSDHAALFGKYLLEPLLGLPVTSASPSLVSVYDADQRLSRALTVSISQSGKSPDIVAYAEMARAAGSRTLAIVNTPGSPLTESADWTVPLGAGTEKSVAATKSYICTLAALVQLASALAPTRDLDVVLKELPEVLERATSLDADAMVRFLSEEKSCFIVGRGLGFAIAQEAALKLKETCGIHAEAISAAEVQHGPMALLAQGVPVLFLVHGDRTEEEQVALAHRFANEGAKVFLAAPDRFDPDLSIVEGQSHISSAIGMIQTFYLMAAQLAAVRGNNPDQPPLLKKVTETH</sequence>
<dbReference type="GO" id="GO:0008483">
    <property type="term" value="F:transaminase activity"/>
    <property type="evidence" value="ECO:0007669"/>
    <property type="project" value="UniProtKB-KW"/>
</dbReference>
<accession>A0A345YH94</accession>
<feature type="domain" description="SIS" evidence="3">
    <location>
        <begin position="196"/>
        <end position="331"/>
    </location>
</feature>
<dbReference type="CDD" id="cd05009">
    <property type="entry name" value="SIS_GlmS_GlmD_2"/>
    <property type="match status" value="1"/>
</dbReference>
<keyword evidence="2" id="KW-0677">Repeat</keyword>
<dbReference type="AlphaFoldDB" id="A0A345YH94"/>
<dbReference type="InterPro" id="IPR001347">
    <property type="entry name" value="SIS_dom"/>
</dbReference>